<sequence length="208" mass="23528">MLLLSQRGILLPSIIRGIVLPLHLLRSLRLRSSILFSSSIVVKMDSQHEAVHFDKITVRLTKLSYSFNQKHCDPVLITQKVRVGLCKGVTTTQLDELAAETVSAMMTNHPGYGLYLLCLRIKEMYNDFNERAGQKAPFISDEVYEIIMAVSFLAYSILLFSAQFCNFIRTLCSCFHVYVNLFVVYASERASISSSPSHQCVRGHTRNC</sequence>
<reference evidence="6 7" key="1">
    <citation type="journal article" date="2022" name="Nat. Plants">
        <title>Genomes of leafy and leafless Platanthera orchids illuminate the evolution of mycoheterotrophy.</title>
        <authorList>
            <person name="Li M.H."/>
            <person name="Liu K.W."/>
            <person name="Li Z."/>
            <person name="Lu H.C."/>
            <person name="Ye Q.L."/>
            <person name="Zhang D."/>
            <person name="Wang J.Y."/>
            <person name="Li Y.F."/>
            <person name="Zhong Z.M."/>
            <person name="Liu X."/>
            <person name="Yu X."/>
            <person name="Liu D.K."/>
            <person name="Tu X.D."/>
            <person name="Liu B."/>
            <person name="Hao Y."/>
            <person name="Liao X.Y."/>
            <person name="Jiang Y.T."/>
            <person name="Sun W.H."/>
            <person name="Chen J."/>
            <person name="Chen Y.Q."/>
            <person name="Ai Y."/>
            <person name="Zhai J.W."/>
            <person name="Wu S.S."/>
            <person name="Zhou Z."/>
            <person name="Hsiao Y.Y."/>
            <person name="Wu W.L."/>
            <person name="Chen Y.Y."/>
            <person name="Lin Y.F."/>
            <person name="Hsu J.L."/>
            <person name="Li C.Y."/>
            <person name="Wang Z.W."/>
            <person name="Zhao X."/>
            <person name="Zhong W.Y."/>
            <person name="Ma X.K."/>
            <person name="Ma L."/>
            <person name="Huang J."/>
            <person name="Chen G.Z."/>
            <person name="Huang M.Z."/>
            <person name="Huang L."/>
            <person name="Peng D.H."/>
            <person name="Luo Y.B."/>
            <person name="Zou S.Q."/>
            <person name="Chen S.P."/>
            <person name="Lan S."/>
            <person name="Tsai W.C."/>
            <person name="Van de Peer Y."/>
            <person name="Liu Z.J."/>
        </authorList>
    </citation>
    <scope>NUCLEOTIDE SEQUENCE [LARGE SCALE GENOMIC DNA]</scope>
    <source>
        <strain evidence="6">Lor288</strain>
    </source>
</reference>
<keyword evidence="4" id="KW-0812">Transmembrane</keyword>
<keyword evidence="1 3" id="KW-0547">Nucleotide-binding</keyword>
<keyword evidence="7" id="KW-1185">Reference proteome</keyword>
<evidence type="ECO:0000256" key="3">
    <source>
        <dbReference type="PROSITE-ProRule" id="PRU00492"/>
    </source>
</evidence>
<gene>
    <name evidence="6" type="primary">RNR1</name>
    <name evidence="6" type="ORF">KSP40_PGU010035</name>
</gene>
<evidence type="ECO:0000256" key="1">
    <source>
        <dbReference type="ARBA" id="ARBA00022741"/>
    </source>
</evidence>
<dbReference type="PANTHER" id="PTHR11573">
    <property type="entry name" value="RIBONUCLEOSIDE-DIPHOSPHATE REDUCTASE LARGE CHAIN"/>
    <property type="match status" value="1"/>
</dbReference>
<dbReference type="Proteomes" id="UP001412067">
    <property type="component" value="Unassembled WGS sequence"/>
</dbReference>
<protein>
    <submittedName>
        <fullName evidence="6">Ribonucleoside-diphosphate reductase large subunit</fullName>
    </submittedName>
</protein>
<name>A0ABR2LWG1_9ASPA</name>
<evidence type="ECO:0000313" key="7">
    <source>
        <dbReference type="Proteomes" id="UP001412067"/>
    </source>
</evidence>
<feature type="transmembrane region" description="Helical" evidence="4">
    <location>
        <begin position="143"/>
        <end position="161"/>
    </location>
</feature>
<keyword evidence="4" id="KW-1133">Transmembrane helix</keyword>
<dbReference type="InterPro" id="IPR005144">
    <property type="entry name" value="ATP-cone_dom"/>
</dbReference>
<accession>A0ABR2LWG1</accession>
<proteinExistence type="predicted"/>
<evidence type="ECO:0000256" key="4">
    <source>
        <dbReference type="SAM" id="Phobius"/>
    </source>
</evidence>
<organism evidence="6 7">
    <name type="scientific">Platanthera guangdongensis</name>
    <dbReference type="NCBI Taxonomy" id="2320717"/>
    <lineage>
        <taxon>Eukaryota</taxon>
        <taxon>Viridiplantae</taxon>
        <taxon>Streptophyta</taxon>
        <taxon>Embryophyta</taxon>
        <taxon>Tracheophyta</taxon>
        <taxon>Spermatophyta</taxon>
        <taxon>Magnoliopsida</taxon>
        <taxon>Liliopsida</taxon>
        <taxon>Asparagales</taxon>
        <taxon>Orchidaceae</taxon>
        <taxon>Orchidoideae</taxon>
        <taxon>Orchideae</taxon>
        <taxon>Orchidinae</taxon>
        <taxon>Platanthera</taxon>
    </lineage>
</organism>
<dbReference type="SUPFAM" id="SSF48168">
    <property type="entry name" value="R1 subunit of ribonucleotide reductase, N-terminal domain"/>
    <property type="match status" value="1"/>
</dbReference>
<keyword evidence="2 3" id="KW-0067">ATP-binding</keyword>
<dbReference type="InterPro" id="IPR039718">
    <property type="entry name" value="Rrm1"/>
</dbReference>
<comment type="caution">
    <text evidence="6">The sequence shown here is derived from an EMBL/GenBank/DDBJ whole genome shotgun (WGS) entry which is preliminary data.</text>
</comment>
<feature type="domain" description="ATP-cone" evidence="5">
    <location>
        <begin position="39"/>
        <end position="133"/>
    </location>
</feature>
<dbReference type="EMBL" id="JBBWWR010000014">
    <property type="protein sequence ID" value="KAK8953205.1"/>
    <property type="molecule type" value="Genomic_DNA"/>
</dbReference>
<keyword evidence="4" id="KW-0472">Membrane</keyword>
<evidence type="ECO:0000313" key="6">
    <source>
        <dbReference type="EMBL" id="KAK8953205.1"/>
    </source>
</evidence>
<dbReference type="PANTHER" id="PTHR11573:SF6">
    <property type="entry name" value="RIBONUCLEOSIDE-DIPHOSPHATE REDUCTASE LARGE SUBUNIT"/>
    <property type="match status" value="1"/>
</dbReference>
<dbReference type="PROSITE" id="PS51161">
    <property type="entry name" value="ATP_CONE"/>
    <property type="match status" value="1"/>
</dbReference>
<dbReference type="InterPro" id="IPR008926">
    <property type="entry name" value="RNR_R1-su_N"/>
</dbReference>
<evidence type="ECO:0000256" key="2">
    <source>
        <dbReference type="ARBA" id="ARBA00022840"/>
    </source>
</evidence>
<evidence type="ECO:0000259" key="5">
    <source>
        <dbReference type="PROSITE" id="PS51161"/>
    </source>
</evidence>